<name>A0ABD5LQ27_AGRRD</name>
<protein>
    <submittedName>
        <fullName evidence="1">Uncharacterized protein</fullName>
    </submittedName>
</protein>
<dbReference type="RefSeq" id="WP_353574783.1">
    <property type="nucleotide sequence ID" value="NZ_JBETME010000029.1"/>
</dbReference>
<proteinExistence type="predicted"/>
<evidence type="ECO:0000313" key="1">
    <source>
        <dbReference type="EMBL" id="MES4993900.1"/>
    </source>
</evidence>
<reference evidence="1 2" key="1">
    <citation type="submission" date="2024-06" db="EMBL/GenBank/DDBJ databases">
        <title>Genome sequencing of Agrobacterium spp. from tobacco in Serbia.</title>
        <authorList>
            <person name="Ilicic R.J."/>
            <person name="Studholme D.J."/>
            <person name="Jelusic A."/>
            <person name="Barac G."/>
            <person name="Bagi F."/>
            <person name="Popovic Milovanovic T."/>
        </authorList>
    </citation>
    <scope>NUCLEOTIDE SEQUENCE [LARGE SCALE GENOMIC DNA]</scope>
    <source>
        <strain evidence="1 2">DA1</strain>
    </source>
</reference>
<accession>A0ABD5LQ27</accession>
<organism evidence="1 2">
    <name type="scientific">Agrobacterium radiobacter</name>
    <dbReference type="NCBI Taxonomy" id="362"/>
    <lineage>
        <taxon>Bacteria</taxon>
        <taxon>Pseudomonadati</taxon>
        <taxon>Pseudomonadota</taxon>
        <taxon>Alphaproteobacteria</taxon>
        <taxon>Hyphomicrobiales</taxon>
        <taxon>Rhizobiaceae</taxon>
        <taxon>Rhizobium/Agrobacterium group</taxon>
        <taxon>Agrobacterium</taxon>
        <taxon>Agrobacterium tumefaciens complex</taxon>
    </lineage>
</organism>
<dbReference type="AlphaFoldDB" id="A0ABD5LQ27"/>
<gene>
    <name evidence="1" type="ORF">ABVB70_26800</name>
</gene>
<evidence type="ECO:0000313" key="2">
    <source>
        <dbReference type="Proteomes" id="UP001438189"/>
    </source>
</evidence>
<dbReference type="EMBL" id="JBETME010000029">
    <property type="protein sequence ID" value="MES4993900.1"/>
    <property type="molecule type" value="Genomic_DNA"/>
</dbReference>
<dbReference type="Proteomes" id="UP001438189">
    <property type="component" value="Unassembled WGS sequence"/>
</dbReference>
<comment type="caution">
    <text evidence="1">The sequence shown here is derived from an EMBL/GenBank/DDBJ whole genome shotgun (WGS) entry which is preliminary data.</text>
</comment>
<sequence>MKKLWNRINWLGKVELTSVRAMMKNTYRDYHSNSVSASTRVGLDILFDQLDARVRISKEPVFSAYAQLTRMAGRFVEQYRSS</sequence>